<keyword evidence="3" id="KW-0964">Secreted</keyword>
<name>A0AAV5SBT5_9BILA</name>
<dbReference type="Pfam" id="PF00026">
    <property type="entry name" value="Asp"/>
    <property type="match status" value="1"/>
</dbReference>
<dbReference type="PROSITE" id="PS51767">
    <property type="entry name" value="PEPTIDASE_A1"/>
    <property type="match status" value="1"/>
</dbReference>
<dbReference type="AlphaFoldDB" id="A0AAV5SBT5"/>
<dbReference type="GO" id="GO:0004190">
    <property type="term" value="F:aspartic-type endopeptidase activity"/>
    <property type="evidence" value="ECO:0007669"/>
    <property type="project" value="UniProtKB-KW"/>
</dbReference>
<gene>
    <name evidence="14" type="ORF">PENTCL1PPCAC_954</name>
</gene>
<keyword evidence="10" id="KW-0325">Glycoprotein</keyword>
<comment type="similarity">
    <text evidence="2">Belongs to the peptidase A1 family.</text>
</comment>
<keyword evidence="4" id="KW-0645">Protease</keyword>
<evidence type="ECO:0000259" key="13">
    <source>
        <dbReference type="PROSITE" id="PS51767"/>
    </source>
</evidence>
<dbReference type="Proteomes" id="UP001432027">
    <property type="component" value="Unassembled WGS sequence"/>
</dbReference>
<reference evidence="14" key="1">
    <citation type="submission" date="2023-10" db="EMBL/GenBank/DDBJ databases">
        <title>Genome assembly of Pristionchus species.</title>
        <authorList>
            <person name="Yoshida K."/>
            <person name="Sommer R.J."/>
        </authorList>
    </citation>
    <scope>NUCLEOTIDE SEQUENCE</scope>
    <source>
        <strain evidence="14">RS0144</strain>
    </source>
</reference>
<evidence type="ECO:0000256" key="7">
    <source>
        <dbReference type="ARBA" id="ARBA00022801"/>
    </source>
</evidence>
<dbReference type="InterPro" id="IPR001461">
    <property type="entry name" value="Aspartic_peptidase_A1"/>
</dbReference>
<dbReference type="GO" id="GO:0006508">
    <property type="term" value="P:proteolysis"/>
    <property type="evidence" value="ECO:0007669"/>
    <property type="project" value="UniProtKB-KW"/>
</dbReference>
<protein>
    <recommendedName>
        <fullName evidence="13">Peptidase A1 domain-containing protein</fullName>
    </recommendedName>
</protein>
<dbReference type="InterPro" id="IPR021109">
    <property type="entry name" value="Peptidase_aspartic_dom_sf"/>
</dbReference>
<feature type="signal peptide" evidence="12">
    <location>
        <begin position="1"/>
        <end position="17"/>
    </location>
</feature>
<evidence type="ECO:0000256" key="8">
    <source>
        <dbReference type="ARBA" id="ARBA00023145"/>
    </source>
</evidence>
<evidence type="ECO:0000256" key="6">
    <source>
        <dbReference type="ARBA" id="ARBA00022750"/>
    </source>
</evidence>
<dbReference type="SUPFAM" id="SSF50630">
    <property type="entry name" value="Acid proteases"/>
    <property type="match status" value="1"/>
</dbReference>
<evidence type="ECO:0000256" key="11">
    <source>
        <dbReference type="PIRSR" id="PIRSR601461-2"/>
    </source>
</evidence>
<dbReference type="PANTHER" id="PTHR47966:SF8">
    <property type="entry name" value="ASPARTIC PROTEASE 1-RELATED"/>
    <property type="match status" value="1"/>
</dbReference>
<dbReference type="InterPro" id="IPR034164">
    <property type="entry name" value="Pepsin-like_dom"/>
</dbReference>
<keyword evidence="9 11" id="KW-1015">Disulfide bond</keyword>
<dbReference type="GO" id="GO:0005764">
    <property type="term" value="C:lysosome"/>
    <property type="evidence" value="ECO:0007669"/>
    <property type="project" value="TreeGrafter"/>
</dbReference>
<evidence type="ECO:0000256" key="5">
    <source>
        <dbReference type="ARBA" id="ARBA00022729"/>
    </source>
</evidence>
<keyword evidence="7" id="KW-0378">Hydrolase</keyword>
<evidence type="ECO:0000256" key="4">
    <source>
        <dbReference type="ARBA" id="ARBA00022670"/>
    </source>
</evidence>
<accession>A0AAV5SBT5</accession>
<evidence type="ECO:0000256" key="3">
    <source>
        <dbReference type="ARBA" id="ARBA00022525"/>
    </source>
</evidence>
<keyword evidence="15" id="KW-1185">Reference proteome</keyword>
<comment type="caution">
    <text evidence="14">The sequence shown here is derived from an EMBL/GenBank/DDBJ whole genome shotgun (WGS) entry which is preliminary data.</text>
</comment>
<dbReference type="CDD" id="cd05471">
    <property type="entry name" value="pepsin_like"/>
    <property type="match status" value="1"/>
</dbReference>
<evidence type="ECO:0000313" key="14">
    <source>
        <dbReference type="EMBL" id="GMS78779.1"/>
    </source>
</evidence>
<comment type="subcellular location">
    <subcellularLocation>
        <location evidence="1">Secreted</location>
    </subcellularLocation>
</comment>
<evidence type="ECO:0000256" key="12">
    <source>
        <dbReference type="SAM" id="SignalP"/>
    </source>
</evidence>
<dbReference type="Gene3D" id="2.40.70.10">
    <property type="entry name" value="Acid Proteases"/>
    <property type="match status" value="2"/>
</dbReference>
<sequence>MIKFLLVSAFLFCFVTGAPEVKERRVFHVETSRHPSQAETLIREGRLEELVALHQSHGHSIAQNSAQGVNQQPLMDYTDEIYIGEIKLGTPPQTFSVGISTGGADSWVVDAVCDASDEQNCRGQPSSGYSKRRFNISASSTFVKGTTATKWVGTTGYDAIDLAGMKFASQGFFVAKKVSQVFGTQPIDGILGLGWPALSQNKLTPPPWNMKDQMDEQTFTVFMARNQKRLDKTTAMDGGRITFGGLDTDNCESQVDYMPNNSDMYWQFKMDDFSIGNWQAKRSYSEVILDTSTWYIGAPPEEVNYILVGTGASWDTTYQMYTLPCKGSKPDMVFKIGGIEYRVPAFEYMLDYGLADGKCILAVSGAAESMDKQTWYLGAPFMRQFCVVHDIEKARVGFARSVNIDTTTGTSSSSSMILMVASTL</sequence>
<organism evidence="14 15">
    <name type="scientific">Pristionchus entomophagus</name>
    <dbReference type="NCBI Taxonomy" id="358040"/>
    <lineage>
        <taxon>Eukaryota</taxon>
        <taxon>Metazoa</taxon>
        <taxon>Ecdysozoa</taxon>
        <taxon>Nematoda</taxon>
        <taxon>Chromadorea</taxon>
        <taxon>Rhabditida</taxon>
        <taxon>Rhabditina</taxon>
        <taxon>Diplogasteromorpha</taxon>
        <taxon>Diplogasteroidea</taxon>
        <taxon>Neodiplogasteridae</taxon>
        <taxon>Pristionchus</taxon>
    </lineage>
</organism>
<evidence type="ECO:0000256" key="10">
    <source>
        <dbReference type="ARBA" id="ARBA00023180"/>
    </source>
</evidence>
<evidence type="ECO:0000313" key="15">
    <source>
        <dbReference type="Proteomes" id="UP001432027"/>
    </source>
</evidence>
<dbReference type="GO" id="GO:0005576">
    <property type="term" value="C:extracellular region"/>
    <property type="evidence" value="ECO:0007669"/>
    <property type="project" value="UniProtKB-SubCell"/>
</dbReference>
<keyword evidence="6" id="KW-0064">Aspartyl protease</keyword>
<evidence type="ECO:0000256" key="1">
    <source>
        <dbReference type="ARBA" id="ARBA00004613"/>
    </source>
</evidence>
<dbReference type="PRINTS" id="PR00792">
    <property type="entry name" value="PEPSIN"/>
</dbReference>
<dbReference type="EMBL" id="BTSX01000001">
    <property type="protein sequence ID" value="GMS78779.1"/>
    <property type="molecule type" value="Genomic_DNA"/>
</dbReference>
<evidence type="ECO:0000256" key="2">
    <source>
        <dbReference type="ARBA" id="ARBA00007447"/>
    </source>
</evidence>
<feature type="chain" id="PRO_5043943993" description="Peptidase A1 domain-containing protein" evidence="12">
    <location>
        <begin position="18"/>
        <end position="424"/>
    </location>
</feature>
<keyword evidence="8" id="KW-0865">Zymogen</keyword>
<evidence type="ECO:0000256" key="9">
    <source>
        <dbReference type="ARBA" id="ARBA00023157"/>
    </source>
</evidence>
<dbReference type="InterPro" id="IPR033121">
    <property type="entry name" value="PEPTIDASE_A1"/>
</dbReference>
<proteinExistence type="inferred from homology"/>
<dbReference type="FunFam" id="2.40.70.10:FF:000058">
    <property type="entry name" value="ASpartyl Protease"/>
    <property type="match status" value="1"/>
</dbReference>
<feature type="disulfide bond" evidence="11">
    <location>
        <begin position="325"/>
        <end position="359"/>
    </location>
</feature>
<dbReference type="PANTHER" id="PTHR47966">
    <property type="entry name" value="BETA-SITE APP-CLEAVING ENZYME, ISOFORM A-RELATED"/>
    <property type="match status" value="1"/>
</dbReference>
<keyword evidence="5 12" id="KW-0732">Signal</keyword>
<feature type="domain" description="Peptidase A1" evidence="13">
    <location>
        <begin position="82"/>
        <end position="399"/>
    </location>
</feature>
<feature type="non-terminal residue" evidence="14">
    <location>
        <position position="424"/>
    </location>
</feature>